<organism evidence="2 3">
    <name type="scientific">Paramecium primaurelia</name>
    <dbReference type="NCBI Taxonomy" id="5886"/>
    <lineage>
        <taxon>Eukaryota</taxon>
        <taxon>Sar</taxon>
        <taxon>Alveolata</taxon>
        <taxon>Ciliophora</taxon>
        <taxon>Intramacronucleata</taxon>
        <taxon>Oligohymenophorea</taxon>
        <taxon>Peniculida</taxon>
        <taxon>Parameciidae</taxon>
        <taxon>Paramecium</taxon>
    </lineage>
</organism>
<protein>
    <recommendedName>
        <fullName evidence="4">VWFA domain-containing protein</fullName>
    </recommendedName>
</protein>
<evidence type="ECO:0008006" key="4">
    <source>
        <dbReference type="Google" id="ProtNLM"/>
    </source>
</evidence>
<dbReference type="EMBL" id="CAJJDM010000107">
    <property type="protein sequence ID" value="CAD8097434.1"/>
    <property type="molecule type" value="Genomic_DNA"/>
</dbReference>
<proteinExistence type="predicted"/>
<dbReference type="AlphaFoldDB" id="A0A8S1P3H1"/>
<evidence type="ECO:0000256" key="1">
    <source>
        <dbReference type="SAM" id="MobiDB-lite"/>
    </source>
</evidence>
<evidence type="ECO:0000313" key="3">
    <source>
        <dbReference type="Proteomes" id="UP000688137"/>
    </source>
</evidence>
<feature type="region of interest" description="Disordered" evidence="1">
    <location>
        <begin position="257"/>
        <end position="281"/>
    </location>
</feature>
<feature type="compositionally biased region" description="Polar residues" evidence="1">
    <location>
        <begin position="271"/>
        <end position="281"/>
    </location>
</feature>
<reference evidence="2" key="1">
    <citation type="submission" date="2021-01" db="EMBL/GenBank/DDBJ databases">
        <authorList>
            <consortium name="Genoscope - CEA"/>
            <person name="William W."/>
        </authorList>
    </citation>
    <scope>NUCLEOTIDE SEQUENCE</scope>
</reference>
<accession>A0A8S1P3H1</accession>
<sequence length="289" mass="33057">MCLFRGWIYDRVVVVDGNIVFGLLGFEPARKSRLNRLLPGVTCDGAIAFRDAVIKGNQLMLQLFAQFCKEGINQKFKFVHVVLTDGEDNKSQISLQEFLRYQQYLEQELPQNILQTFYIGVNVENNTTVQKEMQAILRCSGKSASYYPISSNEINEIFQKIQMQIGIRIQEQELIIANNQARIALKQQTYEPVVSMQINNYIVLFTLDVSGSMKNNWYKVCYAVKNFLGILGQNDLVLGIIFNDEVKVLTVNQQPTAKKVQQPSQPPRKPSYQSRQVDQTSESCCCQIF</sequence>
<comment type="caution">
    <text evidence="2">The sequence shown here is derived from an EMBL/GenBank/DDBJ whole genome shotgun (WGS) entry which is preliminary data.</text>
</comment>
<name>A0A8S1P3H1_PARPR</name>
<gene>
    <name evidence="2" type="ORF">PPRIM_AZ9-3.1.T1040039</name>
</gene>
<dbReference type="Proteomes" id="UP000688137">
    <property type="component" value="Unassembled WGS sequence"/>
</dbReference>
<keyword evidence="3" id="KW-1185">Reference proteome</keyword>
<evidence type="ECO:0000313" key="2">
    <source>
        <dbReference type="EMBL" id="CAD8097434.1"/>
    </source>
</evidence>